<feature type="region of interest" description="Disordered" evidence="1">
    <location>
        <begin position="210"/>
        <end position="238"/>
    </location>
</feature>
<name>A0A7R9T0U4_9CHLO</name>
<feature type="region of interest" description="Disordered" evidence="1">
    <location>
        <begin position="38"/>
        <end position="59"/>
    </location>
</feature>
<feature type="compositionally biased region" description="Basic and acidic residues" evidence="1">
    <location>
        <begin position="1"/>
        <end position="15"/>
    </location>
</feature>
<dbReference type="EMBL" id="HBDX01002146">
    <property type="protein sequence ID" value="CAD8221123.1"/>
    <property type="molecule type" value="Transcribed_RNA"/>
</dbReference>
<gene>
    <name evidence="2" type="ORF">OLUC0939_LOCUS1843</name>
</gene>
<accession>A0A7R9T0U4</accession>
<feature type="region of interest" description="Disordered" evidence="1">
    <location>
        <begin position="77"/>
        <end position="107"/>
    </location>
</feature>
<dbReference type="AlphaFoldDB" id="A0A7R9T0U4"/>
<evidence type="ECO:0000256" key="1">
    <source>
        <dbReference type="SAM" id="MobiDB-lite"/>
    </source>
</evidence>
<organism evidence="2">
    <name type="scientific">Ostreococcus sp. 'lucimarinus'</name>
    <dbReference type="NCBI Taxonomy" id="242159"/>
    <lineage>
        <taxon>Eukaryota</taxon>
        <taxon>Viridiplantae</taxon>
        <taxon>Chlorophyta</taxon>
        <taxon>Mamiellophyceae</taxon>
        <taxon>Mamiellales</taxon>
        <taxon>Bathycoccaceae</taxon>
        <taxon>Ostreococcus</taxon>
    </lineage>
</organism>
<reference evidence="2" key="1">
    <citation type="submission" date="2021-01" db="EMBL/GenBank/DDBJ databases">
        <authorList>
            <person name="Corre E."/>
            <person name="Pelletier E."/>
            <person name="Niang G."/>
            <person name="Scheremetjew M."/>
            <person name="Finn R."/>
            <person name="Kale V."/>
            <person name="Holt S."/>
            <person name="Cochrane G."/>
            <person name="Meng A."/>
            <person name="Brown T."/>
            <person name="Cohen L."/>
        </authorList>
    </citation>
    <scope>NUCLEOTIDE SEQUENCE</scope>
    <source>
        <strain evidence="2">Clade-A-BCC118000</strain>
    </source>
</reference>
<protein>
    <submittedName>
        <fullName evidence="2">Uncharacterized protein</fullName>
    </submittedName>
</protein>
<sequence length="238" mass="25145">MARENVFHVEKHANDALHNPPKRGRTHTVREIEAAARALGRATTKDDDGDGDGDGDGVAAGDVVVVDGCVVRVDATRKRSTKTTRARESALATSGALGKGKRRALAEEDRWKTMSRIESGGTAGAAALREARRATLGLSRGVRGERGDDDGPVVVPEGDLRFVDGWAVGRLDGAAEGSETVTGARSLDRSPDGVAVKSKSIDVSFGRAKKKRRDAGRVAETTTTSRRVGGLSFDVEED</sequence>
<evidence type="ECO:0000313" key="2">
    <source>
        <dbReference type="EMBL" id="CAD8221123.1"/>
    </source>
</evidence>
<feature type="region of interest" description="Disordered" evidence="1">
    <location>
        <begin position="1"/>
        <end position="26"/>
    </location>
</feature>
<proteinExistence type="predicted"/>